<sequence length="453" mass="48604">MHCSKLPLLPSVLALPLLDSILDLITSSVWTTLGGRVQKSLGSLTGTIDAGQVYDIVVVGGGTTGNTIAYRLAEASYTVAVVEAGRLYELSKPVVDPAPLNGIIGVGSNPVDSISTVDFGLKTIPRAGAGGRRIHYAQGKWLGGSSALNFMVHHRPNRGALIARAEAVGDESYAFDQFLPEIVLSAGAVHSPQLLMLSEIGPAEHLGKHGIEALADRPGVGQDMSDHALFGPTYEVTFDTLNKVIGDPTVLMNAAADYKLTQTGLLTNNVAEFLAWKRMPSSPNLSQATWDQLLAFPEDWPHIEYSLPPARSVPSMSRGLTSRGMEKCDFEVAVAMYKRIREIFNTEAVRSIRASGLEYWPGPNVETDAQILTNIRTSVMSVLHVSCTARMGRRDDPTAVTDSSARVIGVEKLRVVDASSLALLPPGHPQALIYALAEKIADDIIQGLRTSFV</sequence>
<dbReference type="PANTHER" id="PTHR11552:SF138">
    <property type="entry name" value="DEHYDROGENASE PKFF-RELATED"/>
    <property type="match status" value="1"/>
</dbReference>
<dbReference type="PANTHER" id="PTHR11552">
    <property type="entry name" value="GLUCOSE-METHANOL-CHOLINE GMC OXIDOREDUCTASE"/>
    <property type="match status" value="1"/>
</dbReference>
<dbReference type="AlphaFoldDB" id="A0A161X0S6"/>
<gene>
    <name evidence="9" type="ORF">CI238_10305</name>
</gene>
<feature type="domain" description="FAD dependent oxidoreductase" evidence="7">
    <location>
        <begin position="55"/>
        <end position="86"/>
    </location>
</feature>
<keyword evidence="4" id="KW-0274">FAD</keyword>
<dbReference type="Pfam" id="PF00732">
    <property type="entry name" value="GMC_oxred_N"/>
    <property type="match status" value="1"/>
</dbReference>
<dbReference type="InterPro" id="IPR006076">
    <property type="entry name" value="FAD-dep_OxRdtase"/>
</dbReference>
<accession>A0A161X0S6</accession>
<dbReference type="SUPFAM" id="SSF51905">
    <property type="entry name" value="FAD/NAD(P)-binding domain"/>
    <property type="match status" value="1"/>
</dbReference>
<evidence type="ECO:0000256" key="5">
    <source>
        <dbReference type="SAM" id="SignalP"/>
    </source>
</evidence>
<evidence type="ECO:0000259" key="7">
    <source>
        <dbReference type="Pfam" id="PF01266"/>
    </source>
</evidence>
<evidence type="ECO:0000313" key="9">
    <source>
        <dbReference type="EMBL" id="KZL87206.1"/>
    </source>
</evidence>
<organism evidence="9 10">
    <name type="scientific">Colletotrichum incanum</name>
    <name type="common">Soybean anthracnose fungus</name>
    <dbReference type="NCBI Taxonomy" id="1573173"/>
    <lineage>
        <taxon>Eukaryota</taxon>
        <taxon>Fungi</taxon>
        <taxon>Dikarya</taxon>
        <taxon>Ascomycota</taxon>
        <taxon>Pezizomycotina</taxon>
        <taxon>Sordariomycetes</taxon>
        <taxon>Hypocreomycetidae</taxon>
        <taxon>Glomerellales</taxon>
        <taxon>Glomerellaceae</taxon>
        <taxon>Colletotrichum</taxon>
        <taxon>Colletotrichum spaethianum species complex</taxon>
    </lineage>
</organism>
<evidence type="ECO:0000256" key="2">
    <source>
        <dbReference type="ARBA" id="ARBA00023180"/>
    </source>
</evidence>
<dbReference type="Proteomes" id="UP000076584">
    <property type="component" value="Unassembled WGS sequence"/>
</dbReference>
<keyword evidence="5" id="KW-0732">Signal</keyword>
<evidence type="ECO:0000259" key="6">
    <source>
        <dbReference type="Pfam" id="PF00732"/>
    </source>
</evidence>
<proteinExistence type="inferred from homology"/>
<reference evidence="9 10" key="1">
    <citation type="submission" date="2015-06" db="EMBL/GenBank/DDBJ databases">
        <title>Survival trade-offs in plant roots during colonization by closely related pathogenic and mutualistic fungi.</title>
        <authorList>
            <person name="Hacquard S."/>
            <person name="Kracher B."/>
            <person name="Hiruma K."/>
            <person name="Weinman A."/>
            <person name="Muench P."/>
            <person name="Garrido Oter R."/>
            <person name="Ver Loren van Themaat E."/>
            <person name="Dallerey J.-F."/>
            <person name="Damm U."/>
            <person name="Henrissat B."/>
            <person name="Lespinet O."/>
            <person name="Thon M."/>
            <person name="Kemen E."/>
            <person name="McHardy A.C."/>
            <person name="Schulze-Lefert P."/>
            <person name="O'Connell R.J."/>
        </authorList>
    </citation>
    <scope>NUCLEOTIDE SEQUENCE [LARGE SCALE GENOMIC DNA]</scope>
    <source>
        <strain evidence="9 10">MAFF 238704</strain>
    </source>
</reference>
<feature type="chain" id="PRO_5007829684" evidence="5">
    <location>
        <begin position="28"/>
        <end position="453"/>
    </location>
</feature>
<evidence type="ECO:0000259" key="8">
    <source>
        <dbReference type="Pfam" id="PF05199"/>
    </source>
</evidence>
<comment type="caution">
    <text evidence="9">The sequence shown here is derived from an EMBL/GenBank/DDBJ whole genome shotgun (WGS) entry which is preliminary data.</text>
</comment>
<name>A0A161X0S6_COLIC</name>
<feature type="active site" description="Proton donor" evidence="3">
    <location>
        <position position="384"/>
    </location>
</feature>
<comment type="cofactor">
    <cofactor evidence="4">
        <name>FAD</name>
        <dbReference type="ChEBI" id="CHEBI:57692"/>
    </cofactor>
</comment>
<evidence type="ECO:0000256" key="3">
    <source>
        <dbReference type="PIRSR" id="PIRSR000137-1"/>
    </source>
</evidence>
<dbReference type="EMBL" id="LFIW01000328">
    <property type="protein sequence ID" value="KZL87206.1"/>
    <property type="molecule type" value="Genomic_DNA"/>
</dbReference>
<dbReference type="Pfam" id="PF01266">
    <property type="entry name" value="DAO"/>
    <property type="match status" value="1"/>
</dbReference>
<dbReference type="GO" id="GO:0050660">
    <property type="term" value="F:flavin adenine dinucleotide binding"/>
    <property type="evidence" value="ECO:0007669"/>
    <property type="project" value="InterPro"/>
</dbReference>
<dbReference type="GO" id="GO:0016614">
    <property type="term" value="F:oxidoreductase activity, acting on CH-OH group of donors"/>
    <property type="evidence" value="ECO:0007669"/>
    <property type="project" value="InterPro"/>
</dbReference>
<keyword evidence="10" id="KW-1185">Reference proteome</keyword>
<keyword evidence="2" id="KW-0325">Glycoprotein</keyword>
<dbReference type="InterPro" id="IPR012132">
    <property type="entry name" value="GMC_OxRdtase"/>
</dbReference>
<dbReference type="InterPro" id="IPR007867">
    <property type="entry name" value="GMC_OxRtase_C"/>
</dbReference>
<dbReference type="Pfam" id="PF05199">
    <property type="entry name" value="GMC_oxred_C"/>
    <property type="match status" value="1"/>
</dbReference>
<feature type="signal peptide" evidence="5">
    <location>
        <begin position="1"/>
        <end position="27"/>
    </location>
</feature>
<evidence type="ECO:0000256" key="1">
    <source>
        <dbReference type="ARBA" id="ARBA00010790"/>
    </source>
</evidence>
<dbReference type="InterPro" id="IPR000172">
    <property type="entry name" value="GMC_OxRdtase_N"/>
</dbReference>
<feature type="active site" description="Proton acceptor" evidence="3">
    <location>
        <position position="428"/>
    </location>
</feature>
<keyword evidence="4" id="KW-0285">Flavoprotein</keyword>
<feature type="binding site" evidence="4">
    <location>
        <begin position="429"/>
        <end position="430"/>
    </location>
    <ligand>
        <name>FAD</name>
        <dbReference type="ChEBI" id="CHEBI:57692"/>
    </ligand>
</feature>
<feature type="domain" description="Glucose-methanol-choline oxidoreductase C-terminal" evidence="8">
    <location>
        <begin position="329"/>
        <end position="437"/>
    </location>
</feature>
<dbReference type="InterPro" id="IPR036188">
    <property type="entry name" value="FAD/NAD-bd_sf"/>
</dbReference>
<dbReference type="Gene3D" id="3.50.50.60">
    <property type="entry name" value="FAD/NAD(P)-binding domain"/>
    <property type="match status" value="3"/>
</dbReference>
<evidence type="ECO:0000256" key="4">
    <source>
        <dbReference type="PIRSR" id="PIRSR000137-2"/>
    </source>
</evidence>
<dbReference type="GO" id="GO:0044550">
    <property type="term" value="P:secondary metabolite biosynthetic process"/>
    <property type="evidence" value="ECO:0007669"/>
    <property type="project" value="TreeGrafter"/>
</dbReference>
<dbReference type="STRING" id="1573173.A0A161X0S6"/>
<feature type="domain" description="Glucose-methanol-choline oxidoreductase N-terminal" evidence="6">
    <location>
        <begin position="181"/>
        <end position="228"/>
    </location>
</feature>
<dbReference type="SUPFAM" id="SSF54373">
    <property type="entry name" value="FAD-linked reductases, C-terminal domain"/>
    <property type="match status" value="1"/>
</dbReference>
<protein>
    <submittedName>
        <fullName evidence="9">Gmc oxidoreductase</fullName>
    </submittedName>
</protein>
<evidence type="ECO:0000313" key="10">
    <source>
        <dbReference type="Proteomes" id="UP000076584"/>
    </source>
</evidence>
<comment type="similarity">
    <text evidence="1">Belongs to the GMC oxidoreductase family.</text>
</comment>
<dbReference type="PIRSF" id="PIRSF000137">
    <property type="entry name" value="Alcohol_oxidase"/>
    <property type="match status" value="1"/>
</dbReference>